<dbReference type="RefSeq" id="WP_386430764.1">
    <property type="nucleotide sequence ID" value="NZ_JBHSBB010000013.1"/>
</dbReference>
<dbReference type="SUPFAM" id="SSF47413">
    <property type="entry name" value="lambda repressor-like DNA-binding domains"/>
    <property type="match status" value="1"/>
</dbReference>
<name>A0ABV8HS31_9ACTN</name>
<dbReference type="EMBL" id="JBHSBB010000013">
    <property type="protein sequence ID" value="MFC4033684.1"/>
    <property type="molecule type" value="Genomic_DNA"/>
</dbReference>
<comment type="caution">
    <text evidence="3">The sequence shown here is derived from an EMBL/GenBank/DDBJ whole genome shotgun (WGS) entry which is preliminary data.</text>
</comment>
<dbReference type="Gene3D" id="1.10.260.40">
    <property type="entry name" value="lambda repressor-like DNA-binding domains"/>
    <property type="match status" value="1"/>
</dbReference>
<reference evidence="4" key="1">
    <citation type="journal article" date="2019" name="Int. J. Syst. Evol. Microbiol.">
        <title>The Global Catalogue of Microorganisms (GCM) 10K type strain sequencing project: providing services to taxonomists for standard genome sequencing and annotation.</title>
        <authorList>
            <consortium name="The Broad Institute Genomics Platform"/>
            <consortium name="The Broad Institute Genome Sequencing Center for Infectious Disease"/>
            <person name="Wu L."/>
            <person name="Ma J."/>
        </authorList>
    </citation>
    <scope>NUCLEOTIDE SEQUENCE [LARGE SCALE GENOMIC DNA]</scope>
    <source>
        <strain evidence="4">CGMCC 4.7237</strain>
    </source>
</reference>
<dbReference type="CDD" id="cd00093">
    <property type="entry name" value="HTH_XRE"/>
    <property type="match status" value="1"/>
</dbReference>
<dbReference type="PROSITE" id="PS50943">
    <property type="entry name" value="HTH_CROC1"/>
    <property type="match status" value="1"/>
</dbReference>
<dbReference type="InterPro" id="IPR001387">
    <property type="entry name" value="Cro/C1-type_HTH"/>
</dbReference>
<feature type="domain" description="HTH cro/C1-type" evidence="2">
    <location>
        <begin position="12"/>
        <end position="43"/>
    </location>
</feature>
<gene>
    <name evidence="3" type="ORF">ACFO3J_19670</name>
</gene>
<evidence type="ECO:0000256" key="1">
    <source>
        <dbReference type="SAM" id="MobiDB-lite"/>
    </source>
</evidence>
<evidence type="ECO:0000313" key="4">
    <source>
        <dbReference type="Proteomes" id="UP001595765"/>
    </source>
</evidence>
<dbReference type="InterPro" id="IPR010982">
    <property type="entry name" value="Lambda_DNA-bd_dom_sf"/>
</dbReference>
<sequence length="177" mass="18947">MDGDWLRLGRAVRAARGGKGLSQVKLSEVAGVGRTVIQTIERGGGFDRVTSTLRSLEVALDWKRGSVESILEGGDPLPLHGPGEQDPAGSLRQGAYGGLPLRVTHTLIEGTTLDTTIVPLTPNADMVVVVMGKPKATAEQLKSALLAWEEERGYLARLARLFDDPQGTPEPWREPGS</sequence>
<keyword evidence="4" id="KW-1185">Reference proteome</keyword>
<evidence type="ECO:0000313" key="3">
    <source>
        <dbReference type="EMBL" id="MFC4033684.1"/>
    </source>
</evidence>
<dbReference type="Proteomes" id="UP001595765">
    <property type="component" value="Unassembled WGS sequence"/>
</dbReference>
<feature type="region of interest" description="Disordered" evidence="1">
    <location>
        <begin position="74"/>
        <end position="94"/>
    </location>
</feature>
<protein>
    <submittedName>
        <fullName evidence="3">Helix-turn-helix domain-containing protein</fullName>
    </submittedName>
</protein>
<accession>A0ABV8HS31</accession>
<evidence type="ECO:0000259" key="2">
    <source>
        <dbReference type="PROSITE" id="PS50943"/>
    </source>
</evidence>
<organism evidence="3 4">
    <name type="scientific">Streptomyces polygonati</name>
    <dbReference type="NCBI Taxonomy" id="1617087"/>
    <lineage>
        <taxon>Bacteria</taxon>
        <taxon>Bacillati</taxon>
        <taxon>Actinomycetota</taxon>
        <taxon>Actinomycetes</taxon>
        <taxon>Kitasatosporales</taxon>
        <taxon>Streptomycetaceae</taxon>
        <taxon>Streptomyces</taxon>
    </lineage>
</organism>
<proteinExistence type="predicted"/>